<evidence type="ECO:0000313" key="2">
    <source>
        <dbReference type="EMBL" id="OHF01306.1"/>
    </source>
</evidence>
<feature type="compositionally biased region" description="Basic and acidic residues" evidence="1">
    <location>
        <begin position="68"/>
        <end position="82"/>
    </location>
</feature>
<comment type="caution">
    <text evidence="2">The sequence shown here is derived from an EMBL/GenBank/DDBJ whole genome shotgun (WGS) entry which is preliminary data.</text>
</comment>
<name>A0A1G4BJ22_9PEZI</name>
<keyword evidence="3" id="KW-1185">Reference proteome</keyword>
<evidence type="ECO:0000313" key="3">
    <source>
        <dbReference type="Proteomes" id="UP000176998"/>
    </source>
</evidence>
<feature type="region of interest" description="Disordered" evidence="1">
    <location>
        <begin position="122"/>
        <end position="152"/>
    </location>
</feature>
<organism evidence="2 3">
    <name type="scientific">Colletotrichum orchidophilum</name>
    <dbReference type="NCBI Taxonomy" id="1209926"/>
    <lineage>
        <taxon>Eukaryota</taxon>
        <taxon>Fungi</taxon>
        <taxon>Dikarya</taxon>
        <taxon>Ascomycota</taxon>
        <taxon>Pezizomycotina</taxon>
        <taxon>Sordariomycetes</taxon>
        <taxon>Hypocreomycetidae</taxon>
        <taxon>Glomerellales</taxon>
        <taxon>Glomerellaceae</taxon>
        <taxon>Colletotrichum</taxon>
    </lineage>
</organism>
<accession>A0A1G4BJ22</accession>
<dbReference type="Proteomes" id="UP000176998">
    <property type="component" value="Unassembled WGS sequence"/>
</dbReference>
<protein>
    <submittedName>
        <fullName evidence="2">Uncharacterized protein</fullName>
    </submittedName>
</protein>
<evidence type="ECO:0000256" key="1">
    <source>
        <dbReference type="SAM" id="MobiDB-lite"/>
    </source>
</evidence>
<dbReference type="RefSeq" id="XP_022478448.1">
    <property type="nucleotide sequence ID" value="XM_022614989.1"/>
</dbReference>
<feature type="region of interest" description="Disordered" evidence="1">
    <location>
        <begin position="62"/>
        <end position="103"/>
    </location>
</feature>
<dbReference type="EMBL" id="MJBS01000020">
    <property type="protein sequence ID" value="OHF01306.1"/>
    <property type="molecule type" value="Genomic_DNA"/>
</dbReference>
<dbReference type="GeneID" id="34556499"/>
<dbReference type="AlphaFoldDB" id="A0A1G4BJ22"/>
<sequence length="206" mass="22042">MRGSKVKAAAAAVTYADRPVLGGTGISDSCSIMIDPRIENQFRVSPQAPHLQLAISRRLIAPTLGSQKKQEAREIPRDRHTQGDPAPRLNQERAPKTVDSPNATGGWTVDVVFAWGGLYRRGPPSDEIRPSPSEGTNQKKFPARPATSSSPFGALTRLSSLSLASRSPHLHLFLPGLLPKTAITSFSESPFIPSAVSVNSSSSPLQ</sequence>
<gene>
    <name evidence="2" type="ORF">CORC01_03339</name>
</gene>
<reference evidence="2 3" key="1">
    <citation type="submission" date="2016-09" db="EMBL/GenBank/DDBJ databases">
        <authorList>
            <person name="Capua I."/>
            <person name="De Benedictis P."/>
            <person name="Joannis T."/>
            <person name="Lombin L.H."/>
            <person name="Cattoli G."/>
        </authorList>
    </citation>
    <scope>NUCLEOTIDE SEQUENCE [LARGE SCALE GENOMIC DNA]</scope>
    <source>
        <strain evidence="2 3">IMI 309357</strain>
    </source>
</reference>
<proteinExistence type="predicted"/>